<organism evidence="1 2">
    <name type="scientific">Tetrapyrgos nigripes</name>
    <dbReference type="NCBI Taxonomy" id="182062"/>
    <lineage>
        <taxon>Eukaryota</taxon>
        <taxon>Fungi</taxon>
        <taxon>Dikarya</taxon>
        <taxon>Basidiomycota</taxon>
        <taxon>Agaricomycotina</taxon>
        <taxon>Agaricomycetes</taxon>
        <taxon>Agaricomycetidae</taxon>
        <taxon>Agaricales</taxon>
        <taxon>Marasmiineae</taxon>
        <taxon>Marasmiaceae</taxon>
        <taxon>Tetrapyrgos</taxon>
    </lineage>
</organism>
<keyword evidence="2" id="KW-1185">Reference proteome</keyword>
<sequence length="487" mass="55531">MSSEAKFKLLKGRSKKGNLNALHQLGDLASSNPSFYLEALPIYMQHLPLKTPGTSYLKQGPTESHLLAIAALSGIGKGALQLAERTSPSPKMQPFLRQYWPRMWLWISHFTDAYLQTSSAHADDEEPLEGDISRTTARLLAALTRPPLGILDQIFETSGVVKCVVDLWVRAARIDIFDFELVTYYQLTFNALQASRCRPPSEMQPILEDAFDRIDCGFSWVVTQGLITCARGRKVEYEKIASVLGYLETFAMFSPKFRLVFMYQRSIHWVTAIFRKLVSRSPARMTYEDEDRIIRLGSQSLRHLNEMIFSCGHYIVVDLLRNRFLLSLLQAVPYLFVNVPESLEDSEVEEFHKPYFELMENLGAYGNYLSVQKILYQSMEKIENEGSDECFLEDASFLIRSLWNNLKRTAAERHALRRARKEWLRSEQESSTAVQGAYMPVFVAEDARNITGGTTVTNVEKSLKSEMPRASLLWIGCMTVTWNSLPA</sequence>
<accession>A0A8H5C4P5</accession>
<dbReference type="Proteomes" id="UP000559256">
    <property type="component" value="Unassembled WGS sequence"/>
</dbReference>
<name>A0A8H5C4P5_9AGAR</name>
<evidence type="ECO:0000313" key="2">
    <source>
        <dbReference type="Proteomes" id="UP000559256"/>
    </source>
</evidence>
<protein>
    <submittedName>
        <fullName evidence="1">Uncharacterized protein</fullName>
    </submittedName>
</protein>
<evidence type="ECO:0000313" key="1">
    <source>
        <dbReference type="EMBL" id="KAF5334471.1"/>
    </source>
</evidence>
<gene>
    <name evidence="1" type="ORF">D9758_017557</name>
</gene>
<dbReference type="EMBL" id="JAACJM010000259">
    <property type="protein sequence ID" value="KAF5334471.1"/>
    <property type="molecule type" value="Genomic_DNA"/>
</dbReference>
<dbReference type="AlphaFoldDB" id="A0A8H5C4P5"/>
<reference evidence="1 2" key="1">
    <citation type="journal article" date="2020" name="ISME J.">
        <title>Uncovering the hidden diversity of litter-decomposition mechanisms in mushroom-forming fungi.</title>
        <authorList>
            <person name="Floudas D."/>
            <person name="Bentzer J."/>
            <person name="Ahren D."/>
            <person name="Johansson T."/>
            <person name="Persson P."/>
            <person name="Tunlid A."/>
        </authorList>
    </citation>
    <scope>NUCLEOTIDE SEQUENCE [LARGE SCALE GENOMIC DNA]</scope>
    <source>
        <strain evidence="1 2">CBS 291.85</strain>
    </source>
</reference>
<comment type="caution">
    <text evidence="1">The sequence shown here is derived from an EMBL/GenBank/DDBJ whole genome shotgun (WGS) entry which is preliminary data.</text>
</comment>
<proteinExistence type="predicted"/>